<gene>
    <name evidence="1" type="ORF">AVEN_115825_1</name>
</gene>
<protein>
    <submittedName>
        <fullName evidence="1">Uncharacterized protein</fullName>
    </submittedName>
</protein>
<accession>A0A4Y1ZS07</accession>
<comment type="caution">
    <text evidence="1">The sequence shown here is derived from an EMBL/GenBank/DDBJ whole genome shotgun (WGS) entry which is preliminary data.</text>
</comment>
<dbReference type="AlphaFoldDB" id="A0A4Y1ZS07"/>
<sequence length="160" mass="17419">MRRHPAGLPWIRPRGKWPSRGNGYDGPHVVGRGFGYGSSRKLATEGNGDAPHVAGRAGYPEGNGHAAARNGDAPHRVARFGDTTSEEIGRREETAMHRARGCNVAWIPPRKWLPRGNGDAPTVRPVWILSAAEERPPRETASDAISALRLQSRVVCSRYG</sequence>
<organism evidence="1 2">
    <name type="scientific">Araneus ventricosus</name>
    <name type="common">Orbweaver spider</name>
    <name type="synonym">Epeira ventricosa</name>
    <dbReference type="NCBI Taxonomy" id="182803"/>
    <lineage>
        <taxon>Eukaryota</taxon>
        <taxon>Metazoa</taxon>
        <taxon>Ecdysozoa</taxon>
        <taxon>Arthropoda</taxon>
        <taxon>Chelicerata</taxon>
        <taxon>Arachnida</taxon>
        <taxon>Araneae</taxon>
        <taxon>Araneomorphae</taxon>
        <taxon>Entelegynae</taxon>
        <taxon>Araneoidea</taxon>
        <taxon>Araneidae</taxon>
        <taxon>Araneus</taxon>
    </lineage>
</organism>
<reference evidence="1 2" key="1">
    <citation type="journal article" date="2019" name="Sci. Rep.">
        <title>Orb-weaving spider Araneus ventricosus genome elucidates the spidroin gene catalogue.</title>
        <authorList>
            <person name="Kono N."/>
            <person name="Nakamura H."/>
            <person name="Ohtoshi R."/>
            <person name="Moran D.A.P."/>
            <person name="Shinohara A."/>
            <person name="Yoshida Y."/>
            <person name="Fujiwara M."/>
            <person name="Mori M."/>
            <person name="Tomita M."/>
            <person name="Arakawa K."/>
        </authorList>
    </citation>
    <scope>NUCLEOTIDE SEQUENCE [LARGE SCALE GENOMIC DNA]</scope>
</reference>
<keyword evidence="2" id="KW-1185">Reference proteome</keyword>
<evidence type="ECO:0000313" key="2">
    <source>
        <dbReference type="Proteomes" id="UP000499080"/>
    </source>
</evidence>
<name>A0A4Y1ZS07_ARAVE</name>
<dbReference type="EMBL" id="BGPR01077155">
    <property type="protein sequence ID" value="GBL64338.1"/>
    <property type="molecule type" value="Genomic_DNA"/>
</dbReference>
<evidence type="ECO:0000313" key="1">
    <source>
        <dbReference type="EMBL" id="GBL64338.1"/>
    </source>
</evidence>
<dbReference type="Proteomes" id="UP000499080">
    <property type="component" value="Unassembled WGS sequence"/>
</dbReference>
<proteinExistence type="predicted"/>